<evidence type="ECO:0000313" key="5">
    <source>
        <dbReference type="Proteomes" id="UP000075737"/>
    </source>
</evidence>
<dbReference type="PANTHER" id="PTHR11527">
    <property type="entry name" value="HEAT-SHOCK PROTEIN 20 FAMILY MEMBER"/>
    <property type="match status" value="1"/>
</dbReference>
<evidence type="ECO:0000313" key="4">
    <source>
        <dbReference type="EMBL" id="KYO66830.1"/>
    </source>
</evidence>
<dbReference type="SUPFAM" id="SSF49764">
    <property type="entry name" value="HSP20-like chaperones"/>
    <property type="match status" value="1"/>
</dbReference>
<dbReference type="Gene3D" id="2.60.40.790">
    <property type="match status" value="1"/>
</dbReference>
<protein>
    <submittedName>
        <fullName evidence="4">18 kDa heat shock protein</fullName>
    </submittedName>
</protein>
<dbReference type="OrthoDB" id="9811615at2"/>
<keyword evidence="5" id="KW-1185">Reference proteome</keyword>
<feature type="domain" description="SHSP" evidence="3">
    <location>
        <begin position="32"/>
        <end position="144"/>
    </location>
</feature>
<comment type="caution">
    <text evidence="4">The sequence shown here is derived from an EMBL/GenBank/DDBJ whole genome shotgun (WGS) entry which is preliminary data.</text>
</comment>
<comment type="similarity">
    <text evidence="1 2">Belongs to the small heat shock protein (HSP20) family.</text>
</comment>
<dbReference type="STRING" id="520767.ATZ99_08840"/>
<dbReference type="EMBL" id="LOHZ01000024">
    <property type="protein sequence ID" value="KYO66830.1"/>
    <property type="molecule type" value="Genomic_DNA"/>
</dbReference>
<dbReference type="AlphaFoldDB" id="A0A162MNY8"/>
<dbReference type="InterPro" id="IPR002068">
    <property type="entry name" value="A-crystallin/Hsp20_dom"/>
</dbReference>
<dbReference type="InterPro" id="IPR008978">
    <property type="entry name" value="HSP20-like_chaperone"/>
</dbReference>
<proteinExistence type="inferred from homology"/>
<dbReference type="Pfam" id="PF00011">
    <property type="entry name" value="HSP20"/>
    <property type="match status" value="1"/>
</dbReference>
<dbReference type="RefSeq" id="WP_068748038.1">
    <property type="nucleotide sequence ID" value="NZ_LOHZ01000024.1"/>
</dbReference>
<keyword evidence="4" id="KW-0346">Stress response</keyword>
<evidence type="ECO:0000256" key="1">
    <source>
        <dbReference type="PROSITE-ProRule" id="PRU00285"/>
    </source>
</evidence>
<reference evidence="4 5" key="1">
    <citation type="submission" date="2015-12" db="EMBL/GenBank/DDBJ databases">
        <title>Draft genome of Thermovenabulum gondwanense isolated from a red thermophilic microbial mat colonisisng an outflow channel of a bore well.</title>
        <authorList>
            <person name="Patel B.K."/>
        </authorList>
    </citation>
    <scope>NUCLEOTIDE SEQUENCE [LARGE SCALE GENOMIC DNA]</scope>
    <source>
        <strain evidence="4 5">R270</strain>
    </source>
</reference>
<gene>
    <name evidence="4" type="ORF">ATZ99_08840</name>
</gene>
<evidence type="ECO:0000259" key="3">
    <source>
        <dbReference type="PROSITE" id="PS01031"/>
    </source>
</evidence>
<dbReference type="InterPro" id="IPR031107">
    <property type="entry name" value="Small_HSP"/>
</dbReference>
<sequence>MHERHLMPWRRRGLLPAFFDLDIENFFDNFYDLLNPSAIRIDMKETEKEYILEADLPGFDKNNIEIHHEGNMLTISGKQDEIVEEKGENYIHKERRRGSFSRTIPLPDNVDADNIKASYTNGVLRLILPKINPSKPKGRKIDIE</sequence>
<dbReference type="PROSITE" id="PS01031">
    <property type="entry name" value="SHSP"/>
    <property type="match status" value="1"/>
</dbReference>
<name>A0A162MNY8_9FIRM</name>
<dbReference type="Proteomes" id="UP000075737">
    <property type="component" value="Unassembled WGS sequence"/>
</dbReference>
<accession>A0A162MNY8</accession>
<dbReference type="CDD" id="cd06471">
    <property type="entry name" value="ACD_LpsHSP_like"/>
    <property type="match status" value="1"/>
</dbReference>
<organism evidence="4 5">
    <name type="scientific">Thermovenabulum gondwanense</name>
    <dbReference type="NCBI Taxonomy" id="520767"/>
    <lineage>
        <taxon>Bacteria</taxon>
        <taxon>Bacillati</taxon>
        <taxon>Bacillota</taxon>
        <taxon>Clostridia</taxon>
        <taxon>Thermosediminibacterales</taxon>
        <taxon>Thermosediminibacteraceae</taxon>
        <taxon>Thermovenabulum</taxon>
    </lineage>
</organism>
<evidence type="ECO:0000256" key="2">
    <source>
        <dbReference type="RuleBase" id="RU003616"/>
    </source>
</evidence>